<proteinExistence type="predicted"/>
<dbReference type="Proteomes" id="UP001165080">
    <property type="component" value="Unassembled WGS sequence"/>
</dbReference>
<organism evidence="2 3">
    <name type="scientific">Pleodorina starrii</name>
    <dbReference type="NCBI Taxonomy" id="330485"/>
    <lineage>
        <taxon>Eukaryota</taxon>
        <taxon>Viridiplantae</taxon>
        <taxon>Chlorophyta</taxon>
        <taxon>core chlorophytes</taxon>
        <taxon>Chlorophyceae</taxon>
        <taxon>CS clade</taxon>
        <taxon>Chlamydomonadales</taxon>
        <taxon>Volvocaceae</taxon>
        <taxon>Pleodorina</taxon>
    </lineage>
</organism>
<feature type="compositionally biased region" description="Low complexity" evidence="1">
    <location>
        <begin position="51"/>
        <end position="65"/>
    </location>
</feature>
<protein>
    <submittedName>
        <fullName evidence="2">Uncharacterized protein</fullName>
    </submittedName>
</protein>
<sequence>MPYIVAGNAASMALFEGLGIARDPLAYHWLGVEGAMEAAENVQAAEKEQRQQQQQQEQQQQQQQN</sequence>
<accession>A0A9W6BUF3</accession>
<name>A0A9W6BUF3_9CHLO</name>
<keyword evidence="3" id="KW-1185">Reference proteome</keyword>
<reference evidence="2 3" key="1">
    <citation type="journal article" date="2023" name="Commun. Biol.">
        <title>Reorganization of the ancestral sex-determining regions during the evolution of trioecy in Pleodorina starrii.</title>
        <authorList>
            <person name="Takahashi K."/>
            <person name="Suzuki S."/>
            <person name="Kawai-Toyooka H."/>
            <person name="Yamamoto K."/>
            <person name="Hamaji T."/>
            <person name="Ootsuki R."/>
            <person name="Yamaguchi H."/>
            <person name="Kawachi M."/>
            <person name="Higashiyama T."/>
            <person name="Nozaki H."/>
        </authorList>
    </citation>
    <scope>NUCLEOTIDE SEQUENCE [LARGE SCALE GENOMIC DNA]</scope>
    <source>
        <strain evidence="2 3">NIES-4479</strain>
    </source>
</reference>
<dbReference type="AlphaFoldDB" id="A0A9W6BUF3"/>
<comment type="caution">
    <text evidence="2">The sequence shown here is derived from an EMBL/GenBank/DDBJ whole genome shotgun (WGS) entry which is preliminary data.</text>
</comment>
<gene>
    <name evidence="2" type="primary">PLEST011753</name>
    <name evidence="2" type="ORF">PLESTB_001306800</name>
</gene>
<dbReference type="EMBL" id="BRXU01000021">
    <property type="protein sequence ID" value="GLC57997.1"/>
    <property type="molecule type" value="Genomic_DNA"/>
</dbReference>
<evidence type="ECO:0000256" key="1">
    <source>
        <dbReference type="SAM" id="MobiDB-lite"/>
    </source>
</evidence>
<evidence type="ECO:0000313" key="3">
    <source>
        <dbReference type="Proteomes" id="UP001165080"/>
    </source>
</evidence>
<feature type="region of interest" description="Disordered" evidence="1">
    <location>
        <begin position="40"/>
        <end position="65"/>
    </location>
</feature>
<evidence type="ECO:0000313" key="2">
    <source>
        <dbReference type="EMBL" id="GLC57997.1"/>
    </source>
</evidence>